<reference evidence="3 4" key="1">
    <citation type="submission" date="2019-09" db="EMBL/GenBank/DDBJ databases">
        <authorList>
            <person name="Chen X.-Y."/>
        </authorList>
    </citation>
    <scope>NUCLEOTIDE SEQUENCE [LARGE SCALE GENOMIC DNA]</scope>
    <source>
        <strain evidence="3 4">NY5</strain>
    </source>
</reference>
<keyword evidence="1" id="KW-0175">Coiled coil</keyword>
<feature type="chain" id="PRO_5023098197" evidence="2">
    <location>
        <begin position="28"/>
        <end position="257"/>
    </location>
</feature>
<evidence type="ECO:0000256" key="1">
    <source>
        <dbReference type="SAM" id="Coils"/>
    </source>
</evidence>
<evidence type="ECO:0000313" key="3">
    <source>
        <dbReference type="EMBL" id="KAA1193297.1"/>
    </source>
</evidence>
<keyword evidence="4" id="KW-1185">Reference proteome</keyword>
<evidence type="ECO:0000256" key="2">
    <source>
        <dbReference type="SAM" id="SignalP"/>
    </source>
</evidence>
<feature type="coiled-coil region" evidence="1">
    <location>
        <begin position="27"/>
        <end position="64"/>
    </location>
</feature>
<feature type="signal peptide" evidence="2">
    <location>
        <begin position="1"/>
        <end position="27"/>
    </location>
</feature>
<sequence length="257" mass="29661">MNSYRSRLIAVIGAAAVSLMPVTTSTADDLQKSLDVVEATNRSAERSQQKIDALSRETRIMLEEYRSLKESSEYQDAYQRELELLDASQQARIESLNREIAQARITRQRILPLMRSMVDALEQFVVLDLPFHHEDRIAAVMQLRQRLDRPDLSVSARFRLLLEGFQIEQNYSQTVEAWRGPLQREQDQLSVEFLRLGRVALYYQTLDREQSAYWDNNEQRWQPLASEYNRSLAAAMRVARSEAAPALLELPFPGRGS</sequence>
<dbReference type="PIRSF" id="PIRSF028069">
    <property type="entry name" value="UCP028069"/>
    <property type="match status" value="1"/>
</dbReference>
<keyword evidence="2" id="KW-0732">Signal</keyword>
<dbReference type="InterPro" id="IPR016866">
    <property type="entry name" value="UCP028069"/>
</dbReference>
<gene>
    <name evidence="3" type="ORF">F0M18_05505</name>
</gene>
<dbReference type="EMBL" id="VTUX01000002">
    <property type="protein sequence ID" value="KAA1193297.1"/>
    <property type="molecule type" value="Genomic_DNA"/>
</dbReference>
<dbReference type="Pfam" id="PF11932">
    <property type="entry name" value="DUF3450"/>
    <property type="match status" value="1"/>
</dbReference>
<evidence type="ECO:0000313" key="4">
    <source>
        <dbReference type="Proteomes" id="UP000323708"/>
    </source>
</evidence>
<comment type="caution">
    <text evidence="3">The sequence shown here is derived from an EMBL/GenBank/DDBJ whole genome shotgun (WGS) entry which is preliminary data.</text>
</comment>
<accession>A0A5B0X425</accession>
<organism evidence="3 4">
    <name type="scientific">Pseudohalioglobus sediminis</name>
    <dbReference type="NCBI Taxonomy" id="2606449"/>
    <lineage>
        <taxon>Bacteria</taxon>
        <taxon>Pseudomonadati</taxon>
        <taxon>Pseudomonadota</taxon>
        <taxon>Gammaproteobacteria</taxon>
        <taxon>Cellvibrionales</taxon>
        <taxon>Halieaceae</taxon>
        <taxon>Pseudohalioglobus</taxon>
    </lineage>
</organism>
<dbReference type="AlphaFoldDB" id="A0A5B0X425"/>
<name>A0A5B0X425_9GAMM</name>
<proteinExistence type="predicted"/>
<dbReference type="Proteomes" id="UP000323708">
    <property type="component" value="Unassembled WGS sequence"/>
</dbReference>
<protein>
    <submittedName>
        <fullName evidence="3">DUF3450 domain-containing protein</fullName>
    </submittedName>
</protein>
<dbReference type="RefSeq" id="WP_149610404.1">
    <property type="nucleotide sequence ID" value="NZ_VTUX01000002.1"/>
</dbReference>